<sequence>MADVWRREAPHVVAALLRRHGDLGDCEDAALEAAEAAARQWPVDGVPADPRAWLVRVASRRLVDRFRADRARTRREESDARRAVDGPGADDVPAGDDTLRLLVLCCHPALSRPSQVALSLRAVAGLTVPQIAAAYLVPPRTMTQRLTRARTQLRRAGARFALPSQEELPGRVAAVLDVCHLVFTEGYTRASGPELVDVALAEEAIRLTREVRRALPDHDEAAGALALMLLTHARSPARTDAHGDLVPLAEQDRGRWRRELIDEGVALLESTLPHGHVGRYQLQAAIAAVHADAATYQDTDWRQITVLYAMLHRVARGPAVTLNHAVAAAMVHGPDTGLALLDPLAADPSMRRHHRFYAVRAHLHESAGSPGPAAEDYRRAAQLTASLPEQRYLNRRLARLTEPRPRPPGPAPAPRLVEAAHPHGPEADVPDLEGQGEPPRAGAGPRGQPASCRRIDSASCSADMCRNRPSRTR</sequence>
<dbReference type="Pfam" id="PF20239">
    <property type="entry name" value="DUF6596"/>
    <property type="match status" value="1"/>
</dbReference>
<dbReference type="InterPro" id="IPR013325">
    <property type="entry name" value="RNA_pol_sigma_r2"/>
</dbReference>
<dbReference type="InterPro" id="IPR036388">
    <property type="entry name" value="WH-like_DNA-bd_sf"/>
</dbReference>
<keyword evidence="4" id="KW-0804">Transcription</keyword>
<dbReference type="Gene3D" id="1.10.10.10">
    <property type="entry name" value="Winged helix-like DNA-binding domain superfamily/Winged helix DNA-binding domain"/>
    <property type="match status" value="1"/>
</dbReference>
<dbReference type="Proteomes" id="UP001165283">
    <property type="component" value="Unassembled WGS sequence"/>
</dbReference>
<dbReference type="InterPro" id="IPR013249">
    <property type="entry name" value="RNA_pol_sigma70_r4_t2"/>
</dbReference>
<feature type="domain" description="RNA polymerase sigma-70 region 2" evidence="6">
    <location>
        <begin position="6"/>
        <end position="70"/>
    </location>
</feature>
<evidence type="ECO:0000259" key="7">
    <source>
        <dbReference type="Pfam" id="PF08281"/>
    </source>
</evidence>
<evidence type="ECO:0000256" key="5">
    <source>
        <dbReference type="SAM" id="MobiDB-lite"/>
    </source>
</evidence>
<proteinExistence type="inferred from homology"/>
<evidence type="ECO:0000256" key="4">
    <source>
        <dbReference type="ARBA" id="ARBA00023163"/>
    </source>
</evidence>
<evidence type="ECO:0000259" key="8">
    <source>
        <dbReference type="Pfam" id="PF20239"/>
    </source>
</evidence>
<dbReference type="Pfam" id="PF04542">
    <property type="entry name" value="Sigma70_r2"/>
    <property type="match status" value="1"/>
</dbReference>
<evidence type="ECO:0000313" key="9">
    <source>
        <dbReference type="EMBL" id="MCO1660696.1"/>
    </source>
</evidence>
<dbReference type="InterPro" id="IPR013324">
    <property type="entry name" value="RNA_pol_sigma_r3/r4-like"/>
</dbReference>
<keyword evidence="3" id="KW-0731">Sigma factor</keyword>
<dbReference type="SUPFAM" id="SSF88946">
    <property type="entry name" value="Sigma2 domain of RNA polymerase sigma factors"/>
    <property type="match status" value="1"/>
</dbReference>
<evidence type="ECO:0000256" key="2">
    <source>
        <dbReference type="ARBA" id="ARBA00023015"/>
    </source>
</evidence>
<evidence type="ECO:0000256" key="3">
    <source>
        <dbReference type="ARBA" id="ARBA00023082"/>
    </source>
</evidence>
<dbReference type="SUPFAM" id="SSF88659">
    <property type="entry name" value="Sigma3 and sigma4 domains of RNA polymerase sigma factors"/>
    <property type="match status" value="1"/>
</dbReference>
<feature type="domain" description="RNA polymerase sigma factor 70 region 4 type 2" evidence="7">
    <location>
        <begin position="101"/>
        <end position="153"/>
    </location>
</feature>
<comment type="caution">
    <text evidence="9">The sequence shown here is derived from an EMBL/GenBank/DDBJ whole genome shotgun (WGS) entry which is preliminary data.</text>
</comment>
<name>A0ABT1ACS0_9PSEU</name>
<reference evidence="9" key="1">
    <citation type="submission" date="2021-04" db="EMBL/GenBank/DDBJ databases">
        <title>Pseudonocardia sp. nov., isolated from sandy soil of mangrove forest.</title>
        <authorList>
            <person name="Zan Z."/>
            <person name="Huang R."/>
            <person name="Liu W."/>
        </authorList>
    </citation>
    <scope>NUCLEOTIDE SEQUENCE</scope>
    <source>
        <strain evidence="9">S2-4</strain>
    </source>
</reference>
<evidence type="ECO:0000259" key="6">
    <source>
        <dbReference type="Pfam" id="PF04542"/>
    </source>
</evidence>
<evidence type="ECO:0000256" key="1">
    <source>
        <dbReference type="ARBA" id="ARBA00010641"/>
    </source>
</evidence>
<feature type="compositionally biased region" description="Low complexity" evidence="5">
    <location>
        <begin position="433"/>
        <end position="449"/>
    </location>
</feature>
<accession>A0ABT1ACS0</accession>
<feature type="domain" description="DUF6596" evidence="8">
    <location>
        <begin position="171"/>
        <end position="270"/>
    </location>
</feature>
<dbReference type="Pfam" id="PF08281">
    <property type="entry name" value="Sigma70_r4_2"/>
    <property type="match status" value="1"/>
</dbReference>
<dbReference type="InterPro" id="IPR046531">
    <property type="entry name" value="DUF6596"/>
</dbReference>
<comment type="similarity">
    <text evidence="1">Belongs to the sigma-70 factor family. ECF subfamily.</text>
</comment>
<dbReference type="PANTHER" id="PTHR47756">
    <property type="entry name" value="BLL6612 PROTEIN-RELATED"/>
    <property type="match status" value="1"/>
</dbReference>
<evidence type="ECO:0000313" key="10">
    <source>
        <dbReference type="Proteomes" id="UP001165283"/>
    </source>
</evidence>
<keyword evidence="2" id="KW-0805">Transcription regulation</keyword>
<gene>
    <name evidence="9" type="ORF">KDL28_37165</name>
</gene>
<keyword evidence="10" id="KW-1185">Reference proteome</keyword>
<dbReference type="PANTHER" id="PTHR47756:SF2">
    <property type="entry name" value="BLL6612 PROTEIN"/>
    <property type="match status" value="1"/>
</dbReference>
<dbReference type="InterPro" id="IPR007627">
    <property type="entry name" value="RNA_pol_sigma70_r2"/>
</dbReference>
<protein>
    <submittedName>
        <fullName evidence="9">RNA polymerase sigma factor</fullName>
    </submittedName>
</protein>
<dbReference type="EMBL" id="JAGSOV010000089">
    <property type="protein sequence ID" value="MCO1660696.1"/>
    <property type="molecule type" value="Genomic_DNA"/>
</dbReference>
<organism evidence="9 10">
    <name type="scientific">Pseudonocardia humida</name>
    <dbReference type="NCBI Taxonomy" id="2800819"/>
    <lineage>
        <taxon>Bacteria</taxon>
        <taxon>Bacillati</taxon>
        <taxon>Actinomycetota</taxon>
        <taxon>Actinomycetes</taxon>
        <taxon>Pseudonocardiales</taxon>
        <taxon>Pseudonocardiaceae</taxon>
        <taxon>Pseudonocardia</taxon>
    </lineage>
</organism>
<feature type="region of interest" description="Disordered" evidence="5">
    <location>
        <begin position="398"/>
        <end position="473"/>
    </location>
</feature>
<dbReference type="Gene3D" id="1.10.1740.10">
    <property type="match status" value="1"/>
</dbReference>